<dbReference type="EMBL" id="RCSS01000593">
    <property type="protein sequence ID" value="RVD91246.1"/>
    <property type="molecule type" value="Genomic_DNA"/>
</dbReference>
<reference evidence="1 2" key="1">
    <citation type="submission" date="2018-10" db="EMBL/GenBank/DDBJ databases">
        <title>Draft genome sequence of the microsporidian Tubulinosema ratisbonensis.</title>
        <authorList>
            <person name="Polonais V."/>
            <person name="Peyretaillade E."/>
            <person name="Niehus S."/>
            <person name="Wawrzyniak I."/>
            <person name="Franchet A."/>
            <person name="Gaspin C."/>
            <person name="Reichstadt M."/>
            <person name="Belser C."/>
            <person name="Labadie K."/>
            <person name="Delbac F."/>
            <person name="Ferrandon D."/>
        </authorList>
    </citation>
    <scope>NUCLEOTIDE SEQUENCE [LARGE SCALE GENOMIC DNA]</scope>
    <source>
        <strain evidence="1 2">Franzen</strain>
    </source>
</reference>
<proteinExistence type="predicted"/>
<gene>
    <name evidence="1" type="ORF">TUBRATIS_23080</name>
</gene>
<name>A0A437AJP4_9MICR</name>
<dbReference type="Proteomes" id="UP000282876">
    <property type="component" value="Unassembled WGS sequence"/>
</dbReference>
<evidence type="ECO:0000313" key="2">
    <source>
        <dbReference type="Proteomes" id="UP000282876"/>
    </source>
</evidence>
<keyword evidence="2" id="KW-1185">Reference proteome</keyword>
<dbReference type="VEuPathDB" id="MicrosporidiaDB:TUBRATIS_23080"/>
<accession>A0A437AJP4</accession>
<comment type="caution">
    <text evidence="1">The sequence shown here is derived from an EMBL/GenBank/DDBJ whole genome shotgun (WGS) entry which is preliminary data.</text>
</comment>
<protein>
    <submittedName>
        <fullName evidence="1">Uncharacterized protein</fullName>
    </submittedName>
</protein>
<evidence type="ECO:0000313" key="1">
    <source>
        <dbReference type="EMBL" id="RVD91246.1"/>
    </source>
</evidence>
<dbReference type="AlphaFoldDB" id="A0A437AJP4"/>
<organism evidence="1 2">
    <name type="scientific">Tubulinosema ratisbonensis</name>
    <dbReference type="NCBI Taxonomy" id="291195"/>
    <lineage>
        <taxon>Eukaryota</taxon>
        <taxon>Fungi</taxon>
        <taxon>Fungi incertae sedis</taxon>
        <taxon>Microsporidia</taxon>
        <taxon>Tubulinosematoidea</taxon>
        <taxon>Tubulinosematidae</taxon>
        <taxon>Tubulinosema</taxon>
    </lineage>
</organism>
<sequence length="232" mass="27296">MNIFIVILCVSAVRYKNKKNDEKTSKKIYLDPSKLCCKCKDNVLESDNSIKSSAFMKLETVNTKVLERTDDLVKETEQQTKALDNKINTRFNERMMKMTSTSRIESSETDAVNNDTSRNLSDIPRFYIFILEEYKKMASYWKLELLKNIVRPDETYCKLSEDLTNDLLIDLIEKEEETGVDSPAVAFISEFDRMEIDYNSKNPFKSKKSVVELVHFYKKWEERFQDLYYGII</sequence>